<protein>
    <submittedName>
        <fullName evidence="15">TonB-dependent receptor</fullName>
    </submittedName>
</protein>
<evidence type="ECO:0000256" key="8">
    <source>
        <dbReference type="ARBA" id="ARBA00023077"/>
    </source>
</evidence>
<reference evidence="16" key="1">
    <citation type="journal article" date="2019" name="Int. J. Syst. Evol. Microbiol.">
        <title>The Global Catalogue of Microorganisms (GCM) 10K type strain sequencing project: providing services to taxonomists for standard genome sequencing and annotation.</title>
        <authorList>
            <consortium name="The Broad Institute Genomics Platform"/>
            <consortium name="The Broad Institute Genome Sequencing Center for Infectious Disease"/>
            <person name="Wu L."/>
            <person name="Ma J."/>
        </authorList>
    </citation>
    <scope>NUCLEOTIDE SEQUENCE [LARGE SCALE GENOMIC DNA]</scope>
    <source>
        <strain evidence="16">CCUG 55074</strain>
    </source>
</reference>
<dbReference type="Pfam" id="PF07715">
    <property type="entry name" value="Plug"/>
    <property type="match status" value="1"/>
</dbReference>
<organism evidence="15 16">
    <name type="scientific">Phenylobacterium conjunctum</name>
    <dbReference type="NCBI Taxonomy" id="1298959"/>
    <lineage>
        <taxon>Bacteria</taxon>
        <taxon>Pseudomonadati</taxon>
        <taxon>Pseudomonadota</taxon>
        <taxon>Alphaproteobacteria</taxon>
        <taxon>Caulobacterales</taxon>
        <taxon>Caulobacteraceae</taxon>
        <taxon>Phenylobacterium</taxon>
    </lineage>
</organism>
<evidence type="ECO:0000256" key="3">
    <source>
        <dbReference type="ARBA" id="ARBA00022452"/>
    </source>
</evidence>
<proteinExistence type="inferred from homology"/>
<dbReference type="EMBL" id="JBHTLQ010000098">
    <property type="protein sequence ID" value="MFD1192967.1"/>
    <property type="molecule type" value="Genomic_DNA"/>
</dbReference>
<evidence type="ECO:0000256" key="4">
    <source>
        <dbReference type="ARBA" id="ARBA00022496"/>
    </source>
</evidence>
<keyword evidence="9 11" id="KW-0472">Membrane</keyword>
<keyword evidence="10 11" id="KW-0998">Cell outer membrane</keyword>
<keyword evidence="5 11" id="KW-0812">Transmembrane</keyword>
<dbReference type="SUPFAM" id="SSF56935">
    <property type="entry name" value="Porins"/>
    <property type="match status" value="1"/>
</dbReference>
<dbReference type="RefSeq" id="WP_377354870.1">
    <property type="nucleotide sequence ID" value="NZ_JBHTLQ010000098.1"/>
</dbReference>
<dbReference type="PROSITE" id="PS52016">
    <property type="entry name" value="TONB_DEPENDENT_REC_3"/>
    <property type="match status" value="1"/>
</dbReference>
<dbReference type="InterPro" id="IPR036942">
    <property type="entry name" value="Beta-barrel_TonB_sf"/>
</dbReference>
<evidence type="ECO:0000259" key="14">
    <source>
        <dbReference type="Pfam" id="PF07715"/>
    </source>
</evidence>
<evidence type="ECO:0000256" key="11">
    <source>
        <dbReference type="PROSITE-ProRule" id="PRU01360"/>
    </source>
</evidence>
<evidence type="ECO:0000256" key="12">
    <source>
        <dbReference type="RuleBase" id="RU003357"/>
    </source>
</evidence>
<feature type="domain" description="TonB-dependent receptor-like beta-barrel" evidence="13">
    <location>
        <begin position="221"/>
        <end position="727"/>
    </location>
</feature>
<keyword evidence="16" id="KW-1185">Reference proteome</keyword>
<evidence type="ECO:0000256" key="7">
    <source>
        <dbReference type="ARBA" id="ARBA00023065"/>
    </source>
</evidence>
<evidence type="ECO:0000256" key="2">
    <source>
        <dbReference type="ARBA" id="ARBA00022448"/>
    </source>
</evidence>
<feature type="domain" description="TonB-dependent receptor plug" evidence="14">
    <location>
        <begin position="37"/>
        <end position="147"/>
    </location>
</feature>
<dbReference type="InterPro" id="IPR039426">
    <property type="entry name" value="TonB-dep_rcpt-like"/>
</dbReference>
<keyword evidence="2 11" id="KW-0813">Transport</keyword>
<comment type="similarity">
    <text evidence="11 12">Belongs to the TonB-dependent receptor family.</text>
</comment>
<gene>
    <name evidence="15" type="ORF">ACFQ27_20430</name>
</gene>
<evidence type="ECO:0000256" key="10">
    <source>
        <dbReference type="ARBA" id="ARBA00023237"/>
    </source>
</evidence>
<dbReference type="InterPro" id="IPR012910">
    <property type="entry name" value="Plug_dom"/>
</dbReference>
<evidence type="ECO:0000256" key="1">
    <source>
        <dbReference type="ARBA" id="ARBA00004571"/>
    </source>
</evidence>
<dbReference type="Pfam" id="PF00593">
    <property type="entry name" value="TonB_dep_Rec_b-barrel"/>
    <property type="match status" value="1"/>
</dbReference>
<keyword evidence="4" id="KW-0410">Iron transport</keyword>
<keyword evidence="6" id="KW-0408">Iron</keyword>
<evidence type="ECO:0000313" key="15">
    <source>
        <dbReference type="EMBL" id="MFD1192967.1"/>
    </source>
</evidence>
<accession>A0ABW3T7R7</accession>
<sequence length="767" mass="84082">MAGSMLAGLPAAYAAEAASGPTVEELVVTAQKREENVQDIPLAVTAFSTKKIEQLHIGNVTDAFNMLPSVSFQSSTPGFYNVYMRGVASGGDGNHSGSLPSVGVYLDEAPVTTIGGALDIHFYDIARVEALAGPQGTLYGASSQAGTVRIITQEPKLGVSESKYDLEVNGVAHGGIGYKAEGLVNIPAADNVAVRLVAWGEHRAGYIDNVKGTRSYPTSGVTINNNALADDDYNDVDVYGARAALKIDLNETWTIKPSINYQDMKTNGYFGYDKTLGELKVKHFKPESSHDRWYHAALAVEGKIANFDLVYAGAYMNRKIDTQSDYTDYSFFYDTLFGSGAYVTDNLGNPVDPTQYILGKDKFTKESHEIRLTSQADQPLRLTAGLFYQKQTHDILQNYRIDKIGSDVAVTGWPGTLWLTDQYREDRDSAAFGEVSWDATSKLTLTAGIRAFKAESELRGFYGFSKGYSSRTGEAACFKPTVVGRGPCTNLDKSVEETGETYKVNATYHINDDKMVYATYSTGFRPGGVNRRATLPPYKSDFIKNWELGWKTLWADRSLKFNGDVYYETWDDFQFSVLGANSFTEIRNANQARIYGAEVDVVWQPVQGLSISGAAAYTNAELTENYCNALDAKGNPITSCASPEAPKGTELPVTPKLKANSVVRYEFPWWDFDAHVQGALTYTGSAYADLRLKERSILGKQSDYTTFDLSTGIAKDNWTAELSIRNVFDEIGDTYRSAQCTPGVCGGITYIVPVQPRTIAISFGQKF</sequence>
<dbReference type="Proteomes" id="UP001597216">
    <property type="component" value="Unassembled WGS sequence"/>
</dbReference>
<evidence type="ECO:0000256" key="6">
    <source>
        <dbReference type="ARBA" id="ARBA00023004"/>
    </source>
</evidence>
<dbReference type="PANTHER" id="PTHR32552:SF81">
    <property type="entry name" value="TONB-DEPENDENT OUTER MEMBRANE RECEPTOR"/>
    <property type="match status" value="1"/>
</dbReference>
<keyword evidence="3 11" id="KW-1134">Transmembrane beta strand</keyword>
<keyword evidence="15" id="KW-0675">Receptor</keyword>
<comment type="caution">
    <text evidence="15">The sequence shown here is derived from an EMBL/GenBank/DDBJ whole genome shotgun (WGS) entry which is preliminary data.</text>
</comment>
<name>A0ABW3T7R7_9CAUL</name>
<dbReference type="InterPro" id="IPR000531">
    <property type="entry name" value="Beta-barrel_TonB"/>
</dbReference>
<evidence type="ECO:0000256" key="9">
    <source>
        <dbReference type="ARBA" id="ARBA00023136"/>
    </source>
</evidence>
<evidence type="ECO:0000259" key="13">
    <source>
        <dbReference type="Pfam" id="PF00593"/>
    </source>
</evidence>
<evidence type="ECO:0000256" key="5">
    <source>
        <dbReference type="ARBA" id="ARBA00022692"/>
    </source>
</evidence>
<keyword evidence="7" id="KW-0406">Ion transport</keyword>
<comment type="subcellular location">
    <subcellularLocation>
        <location evidence="1 11">Cell outer membrane</location>
        <topology evidence="1 11">Multi-pass membrane protein</topology>
    </subcellularLocation>
</comment>
<keyword evidence="8 12" id="KW-0798">TonB box</keyword>
<dbReference type="Gene3D" id="2.40.170.20">
    <property type="entry name" value="TonB-dependent receptor, beta-barrel domain"/>
    <property type="match status" value="1"/>
</dbReference>
<dbReference type="PANTHER" id="PTHR32552">
    <property type="entry name" value="FERRICHROME IRON RECEPTOR-RELATED"/>
    <property type="match status" value="1"/>
</dbReference>
<evidence type="ECO:0000313" key="16">
    <source>
        <dbReference type="Proteomes" id="UP001597216"/>
    </source>
</evidence>